<feature type="compositionally biased region" description="Basic and acidic residues" evidence="1">
    <location>
        <begin position="125"/>
        <end position="136"/>
    </location>
</feature>
<sequence length="136" mass="15039">MEETHAVGPRLGPGYGDGRAGRVHTDNLIPTLSEHQSEHSCPAADVQDPLRTELVRDRNVRVEVGPVGIQRIVEPREPRIVEDGVRHVDSLSTGLSLANHPDNQRPRTIPHRAVNEGGFLFGPSRAREVVDDRDHD</sequence>
<feature type="region of interest" description="Disordered" evidence="1">
    <location>
        <begin position="1"/>
        <end position="28"/>
    </location>
</feature>
<keyword evidence="3" id="KW-1185">Reference proteome</keyword>
<protein>
    <submittedName>
        <fullName evidence="2">Uncharacterized protein</fullName>
    </submittedName>
</protein>
<evidence type="ECO:0000313" key="3">
    <source>
        <dbReference type="Proteomes" id="UP001501407"/>
    </source>
</evidence>
<dbReference type="EMBL" id="BAABKZ010000005">
    <property type="protein sequence ID" value="GAA5098195.1"/>
    <property type="molecule type" value="Genomic_DNA"/>
</dbReference>
<dbReference type="Proteomes" id="UP001501407">
    <property type="component" value="Unassembled WGS sequence"/>
</dbReference>
<name>A0ABP9MKV2_9MICO</name>
<accession>A0ABP9MKV2</accession>
<evidence type="ECO:0000313" key="2">
    <source>
        <dbReference type="EMBL" id="GAA5098195.1"/>
    </source>
</evidence>
<evidence type="ECO:0000256" key="1">
    <source>
        <dbReference type="SAM" id="MobiDB-lite"/>
    </source>
</evidence>
<organism evidence="2 3">
    <name type="scientific">Microbacterium yannicii</name>
    <dbReference type="NCBI Taxonomy" id="671622"/>
    <lineage>
        <taxon>Bacteria</taxon>
        <taxon>Bacillati</taxon>
        <taxon>Actinomycetota</taxon>
        <taxon>Actinomycetes</taxon>
        <taxon>Micrococcales</taxon>
        <taxon>Microbacteriaceae</taxon>
        <taxon>Microbacterium</taxon>
    </lineage>
</organism>
<proteinExistence type="predicted"/>
<comment type="caution">
    <text evidence="2">The sequence shown here is derived from an EMBL/GenBank/DDBJ whole genome shotgun (WGS) entry which is preliminary data.</text>
</comment>
<feature type="region of interest" description="Disordered" evidence="1">
    <location>
        <begin position="93"/>
        <end position="136"/>
    </location>
</feature>
<reference evidence="3" key="1">
    <citation type="journal article" date="2019" name="Int. J. Syst. Evol. Microbiol.">
        <title>The Global Catalogue of Microorganisms (GCM) 10K type strain sequencing project: providing services to taxonomists for standard genome sequencing and annotation.</title>
        <authorList>
            <consortium name="The Broad Institute Genomics Platform"/>
            <consortium name="The Broad Institute Genome Sequencing Center for Infectious Disease"/>
            <person name="Wu L."/>
            <person name="Ma J."/>
        </authorList>
    </citation>
    <scope>NUCLEOTIDE SEQUENCE [LARGE SCALE GENOMIC DNA]</scope>
    <source>
        <strain evidence="3">JCM 18959</strain>
    </source>
</reference>
<gene>
    <name evidence="2" type="ORF">GCM10025760_33150</name>
</gene>